<keyword evidence="2" id="KW-1185">Reference proteome</keyword>
<proteinExistence type="predicted"/>
<accession>A0AAQ2C735</accession>
<comment type="caution">
    <text evidence="1">The sequence shown here is derived from an EMBL/GenBank/DDBJ whole genome shotgun (WGS) entry which is preliminary data.</text>
</comment>
<gene>
    <name evidence="1" type="ORF">E3O49_06690</name>
</gene>
<reference evidence="1 2" key="1">
    <citation type="submission" date="2019-03" db="EMBL/GenBank/DDBJ databases">
        <title>Genomics of glacier-inhabiting Cryobacterium strains.</title>
        <authorList>
            <person name="Liu Q."/>
            <person name="Xin Y.-H."/>
        </authorList>
    </citation>
    <scope>NUCLEOTIDE SEQUENCE [LARGE SCALE GENOMIC DNA]</scope>
    <source>
        <strain evidence="2">TMT1-22</strain>
    </source>
</reference>
<protein>
    <submittedName>
        <fullName evidence="1">Uncharacterized protein</fullName>
    </submittedName>
</protein>
<dbReference type="EMBL" id="SOFY01000031">
    <property type="protein sequence ID" value="TFC48893.1"/>
    <property type="molecule type" value="Genomic_DNA"/>
</dbReference>
<dbReference type="RefSeq" id="WP_134404419.1">
    <property type="nucleotide sequence ID" value="NZ_SOFY01000031.1"/>
</dbReference>
<evidence type="ECO:0000313" key="1">
    <source>
        <dbReference type="EMBL" id="TFC48893.1"/>
    </source>
</evidence>
<name>A0AAQ2C735_9MICO</name>
<evidence type="ECO:0000313" key="2">
    <source>
        <dbReference type="Proteomes" id="UP000297403"/>
    </source>
</evidence>
<dbReference type="AlphaFoldDB" id="A0AAQ2C735"/>
<sequence>MTPSVPTIDDILGHVIHAERERATGVKRRRIDLVESLLRECLETDGERILVEPDRVLLAAERQFEPDGAFTRTMHAEDLLFVLPLFLTSPWLRPNHLEQRVQLDLAEILATAVMRSGLVPREGRQCILMDIRGAIDRGRWELYRAKRERQRMRRAAQETAMAERRAALVESLRPRQR</sequence>
<organism evidence="1 2">
    <name type="scientific">Cryobacterium shii</name>
    <dbReference type="NCBI Taxonomy" id="1259235"/>
    <lineage>
        <taxon>Bacteria</taxon>
        <taxon>Bacillati</taxon>
        <taxon>Actinomycetota</taxon>
        <taxon>Actinomycetes</taxon>
        <taxon>Micrococcales</taxon>
        <taxon>Microbacteriaceae</taxon>
        <taxon>Cryobacterium</taxon>
    </lineage>
</organism>
<dbReference type="Proteomes" id="UP000297403">
    <property type="component" value="Unassembled WGS sequence"/>
</dbReference>